<name>A0A6J0B9Y3_NEOLC</name>
<dbReference type="Gene3D" id="3.90.230.10">
    <property type="entry name" value="Creatinase/methionine aminopeptidase superfamily"/>
    <property type="match status" value="1"/>
</dbReference>
<dbReference type="InterPro" id="IPR036005">
    <property type="entry name" value="Creatinase/aminopeptidase-like"/>
</dbReference>
<dbReference type="Pfam" id="PF16189">
    <property type="entry name" value="Creatinase_N_2"/>
    <property type="match status" value="1"/>
</dbReference>
<reference evidence="8" key="1">
    <citation type="submission" date="2025-08" db="UniProtKB">
        <authorList>
            <consortium name="RefSeq"/>
        </authorList>
    </citation>
    <scope>IDENTIFICATION</scope>
    <source>
        <tissue evidence="8">Thorax and Abdomen</tissue>
    </source>
</reference>
<dbReference type="InterPro" id="IPR029149">
    <property type="entry name" value="Creatin/AminoP/Spt16_N"/>
</dbReference>
<feature type="domain" description="Peptidase M24 C-terminal" evidence="6">
    <location>
        <begin position="575"/>
        <end position="638"/>
    </location>
</feature>
<dbReference type="Proteomes" id="UP000829291">
    <property type="component" value="Chromosome 2"/>
</dbReference>
<accession>A0A6J0B9Y3</accession>
<dbReference type="GeneID" id="107217857"/>
<dbReference type="InParanoid" id="A0A6J0B9Y3"/>
<evidence type="ECO:0000313" key="7">
    <source>
        <dbReference type="Proteomes" id="UP000829291"/>
    </source>
</evidence>
<keyword evidence="8" id="KW-0031">Aminopeptidase</keyword>
<dbReference type="GO" id="GO:0004177">
    <property type="term" value="F:aminopeptidase activity"/>
    <property type="evidence" value="ECO:0007669"/>
    <property type="project" value="UniProtKB-KW"/>
</dbReference>
<evidence type="ECO:0000256" key="3">
    <source>
        <dbReference type="SAM" id="SignalP"/>
    </source>
</evidence>
<feature type="domain" description="Creatinase N-terminal" evidence="5">
    <location>
        <begin position="43"/>
        <end position="167"/>
    </location>
</feature>
<gene>
    <name evidence="8" type="primary">LOC107217857</name>
</gene>
<dbReference type="Pfam" id="PF16188">
    <property type="entry name" value="Peptidase_M24_C"/>
    <property type="match status" value="1"/>
</dbReference>
<dbReference type="Gene3D" id="3.40.350.10">
    <property type="entry name" value="Creatinase/prolidase N-terminal domain"/>
    <property type="match status" value="2"/>
</dbReference>
<evidence type="ECO:0000259" key="5">
    <source>
        <dbReference type="Pfam" id="PF01321"/>
    </source>
</evidence>
<dbReference type="OrthoDB" id="9995434at2759"/>
<evidence type="ECO:0000313" key="8">
    <source>
        <dbReference type="RefSeq" id="XP_015511026.2"/>
    </source>
</evidence>
<evidence type="ECO:0000259" key="6">
    <source>
        <dbReference type="Pfam" id="PF16188"/>
    </source>
</evidence>
<dbReference type="RefSeq" id="XP_015511026.2">
    <property type="nucleotide sequence ID" value="XM_015655540.2"/>
</dbReference>
<dbReference type="Pfam" id="PF00557">
    <property type="entry name" value="Peptidase_M24"/>
    <property type="match status" value="1"/>
</dbReference>
<organism evidence="8">
    <name type="scientific">Neodiprion lecontei</name>
    <name type="common">Redheaded pine sawfly</name>
    <dbReference type="NCBI Taxonomy" id="441921"/>
    <lineage>
        <taxon>Eukaryota</taxon>
        <taxon>Metazoa</taxon>
        <taxon>Ecdysozoa</taxon>
        <taxon>Arthropoda</taxon>
        <taxon>Hexapoda</taxon>
        <taxon>Insecta</taxon>
        <taxon>Pterygota</taxon>
        <taxon>Neoptera</taxon>
        <taxon>Endopterygota</taxon>
        <taxon>Hymenoptera</taxon>
        <taxon>Tenthredinoidea</taxon>
        <taxon>Diprionidae</taxon>
        <taxon>Diprioninae</taxon>
        <taxon>Neodiprion</taxon>
    </lineage>
</organism>
<evidence type="ECO:0000256" key="2">
    <source>
        <dbReference type="ARBA" id="ARBA00022801"/>
    </source>
</evidence>
<protein>
    <submittedName>
        <fullName evidence="8">Xaa-Pro aminopeptidase 1 isoform X1</fullName>
    </submittedName>
</protein>
<feature type="chain" id="PRO_5047355232" evidence="3">
    <location>
        <begin position="23"/>
        <end position="654"/>
    </location>
</feature>
<dbReference type="SUPFAM" id="SSF55920">
    <property type="entry name" value="Creatinase/aminopeptidase"/>
    <property type="match status" value="1"/>
</dbReference>
<dbReference type="InterPro" id="IPR000587">
    <property type="entry name" value="Creatinase_N"/>
</dbReference>
<sequence>MHRGAFVVLLIYASRIGVPVETHPVISSSKENTRISEDVAAQRLSLLREQMNIYGIDAYIITTADVHQSEYIANRDMRRSWISGYTGSAGTAVVTLNEAALWTDSRYYEQATLQLSDDWVLMKSGLTSTPSLQVWLTTVLAANTTVGTDPEITTYSQWTTWNAVLAASNISLLAVEDNLIDIIWTDQPDYPMDAIFDHPIEFAGLSREEKLANARIAMAEADVDLYVITALDEVAWLTNLRGSDIPNTPVFRSYLLITNETATIYIPSPETRLNETLIEDLTGAENSSFAIADYENIWEDLEIAGELATAILLPSPYSYALGISYRVYTTVPSSKVKSATSPVLLVKDRKTEVEANGMRNAHIKDAVALCQFLYILEEAINNGEEYDELRAVEELSALRAAQAYNFGDSFDTIAGYAANSALPHYTPTNETNVVIGTNSTFMLDSGGQYYDGTTDVTRSMHYGTPTEEQRDTYTALLAGCIDLARLIFPVGQSYSTTDLLMRSQLYRLGRNYGHGSTHGVGYFLSVHEAWNATYDVNFFGSQEPGYYQEGSWGMRLENLVVVVPANTTYDPEETFLTFETVTLVPYARNLIDETKLSDDQLSWLNEYHATVRLKVGAELLRQGHNATYDWLVEQTKPITRPRNVYRRFNFVALP</sequence>
<keyword evidence="3" id="KW-0732">Signal</keyword>
<dbReference type="KEGG" id="nlo:107217857"/>
<feature type="domain" description="Peptidase M24" evidence="4">
    <location>
        <begin position="357"/>
        <end position="562"/>
    </location>
</feature>
<dbReference type="InterPro" id="IPR050422">
    <property type="entry name" value="X-Pro_aminopeptidase_P"/>
</dbReference>
<proteinExistence type="predicted"/>
<dbReference type="PANTHER" id="PTHR43763:SF6">
    <property type="entry name" value="XAA-PRO AMINOPEPTIDASE 1"/>
    <property type="match status" value="1"/>
</dbReference>
<dbReference type="InterPro" id="IPR032416">
    <property type="entry name" value="Peptidase_M24_C"/>
</dbReference>
<dbReference type="InterPro" id="IPR000994">
    <property type="entry name" value="Pept_M24"/>
</dbReference>
<dbReference type="SUPFAM" id="SSF53092">
    <property type="entry name" value="Creatinase/prolidase N-terminal domain"/>
    <property type="match status" value="2"/>
</dbReference>
<evidence type="ECO:0000259" key="4">
    <source>
        <dbReference type="Pfam" id="PF00557"/>
    </source>
</evidence>
<dbReference type="GO" id="GO:0005737">
    <property type="term" value="C:cytoplasm"/>
    <property type="evidence" value="ECO:0007669"/>
    <property type="project" value="UniProtKB-ARBA"/>
</dbReference>
<keyword evidence="8" id="KW-0645">Protease</keyword>
<evidence type="ECO:0000256" key="1">
    <source>
        <dbReference type="ARBA" id="ARBA00022723"/>
    </source>
</evidence>
<dbReference type="PANTHER" id="PTHR43763">
    <property type="entry name" value="XAA-PRO AMINOPEPTIDASE 1"/>
    <property type="match status" value="1"/>
</dbReference>
<keyword evidence="1" id="KW-0479">Metal-binding</keyword>
<dbReference type="GO" id="GO:0046872">
    <property type="term" value="F:metal ion binding"/>
    <property type="evidence" value="ECO:0007669"/>
    <property type="project" value="UniProtKB-KW"/>
</dbReference>
<keyword evidence="7" id="KW-1185">Reference proteome</keyword>
<dbReference type="Pfam" id="PF01321">
    <property type="entry name" value="Creatinase_N"/>
    <property type="match status" value="1"/>
</dbReference>
<feature type="signal peptide" evidence="3">
    <location>
        <begin position="1"/>
        <end position="22"/>
    </location>
</feature>
<dbReference type="AlphaFoldDB" id="A0A6J0B9Y3"/>
<keyword evidence="2" id="KW-0378">Hydrolase</keyword>